<sequence length="606" mass="63578">MTIEHLPFTLGSLKQAYSKGMHPEAVVKEVFRRLDTVSDPGIFIHEAREEALVQAKALGSLDERPLWGIPFVVKDNIDVAGMPTTAACPDFAYLAEADAFVVAKLRAAGAICVGKTNLDQFATGLVGVRTPYPAPRNALDADIVPGGSSSGSAVAVAHGIAAFGLGTDTAGSGRVPAALNGIAGLKPTLGALSATGMVPACRTLDTISIFAMTVTDAWEVYETAAGYDPEDAYSRRLAQPRLSPMPPVPRIGVPDAATLETFGDVVQADHFRSTLNRLQTNGATLIELDFEPFYAVARLLYEGAWVAERVAAVGPRLTERPATLHPTTRLILEPGLKLSAVDAFQGIYRLKALARICDERLAAVDALCVPTVPTFVTLGQIAADPVGPNSRLGTYTNFVNLLDMCGVAVATGERADGRPGSATFLAPAGRDGLCASLAASVEAGKLGATDWRIPSRKLPVSEVGPDEIALAVCGAHMSGLPLNRELTSRDGRFLRACRTAPVYGLHALPGGPPMRPGLVRRSTGGHAIEVEVWALPRQNFGDFIAAVPAPLCIGTVALDDGSLVKGFLCESHGVSGGVDITGFGGWRPYLERGSHPREGGDVARAV</sequence>
<dbReference type="SUPFAM" id="SSF75304">
    <property type="entry name" value="Amidase signature (AS) enzymes"/>
    <property type="match status" value="1"/>
</dbReference>
<dbReference type="EMBL" id="JBFOCI010000006">
    <property type="protein sequence ID" value="MEW9807987.1"/>
    <property type="molecule type" value="Genomic_DNA"/>
</dbReference>
<dbReference type="NCBIfam" id="NF006043">
    <property type="entry name" value="PRK08186.1"/>
    <property type="match status" value="1"/>
</dbReference>
<dbReference type="Proteomes" id="UP001556196">
    <property type="component" value="Unassembled WGS sequence"/>
</dbReference>
<keyword evidence="4" id="KW-1185">Reference proteome</keyword>
<comment type="caution">
    <text evidence="3">The sequence shown here is derived from an EMBL/GenBank/DDBJ whole genome shotgun (WGS) entry which is preliminary data.</text>
</comment>
<organism evidence="3 4">
    <name type="scientific">Mesorhizobium marinum</name>
    <dbReference type="NCBI Taxonomy" id="3228790"/>
    <lineage>
        <taxon>Bacteria</taxon>
        <taxon>Pseudomonadati</taxon>
        <taxon>Pseudomonadota</taxon>
        <taxon>Alphaproteobacteria</taxon>
        <taxon>Hyphomicrobiales</taxon>
        <taxon>Phyllobacteriaceae</taxon>
        <taxon>Mesorhizobium</taxon>
    </lineage>
</organism>
<dbReference type="InterPro" id="IPR014085">
    <property type="entry name" value="Allophanate_hydrolase"/>
</dbReference>
<dbReference type="InterPro" id="IPR000120">
    <property type="entry name" value="Amidase"/>
</dbReference>
<dbReference type="Pfam" id="PF21986">
    <property type="entry name" value="AH_C"/>
    <property type="match status" value="1"/>
</dbReference>
<feature type="domain" description="Allophanate hydrolase C-terminal" evidence="2">
    <location>
        <begin position="469"/>
        <end position="590"/>
    </location>
</feature>
<dbReference type="Gene3D" id="1.20.58.1700">
    <property type="match status" value="1"/>
</dbReference>
<evidence type="ECO:0000259" key="2">
    <source>
        <dbReference type="Pfam" id="PF21986"/>
    </source>
</evidence>
<dbReference type="PANTHER" id="PTHR11895:SF169">
    <property type="entry name" value="GLUTAMYL-TRNA(GLN) AMIDOTRANSFERASE"/>
    <property type="match status" value="1"/>
</dbReference>
<dbReference type="GO" id="GO:0004039">
    <property type="term" value="F:allophanate hydrolase activity"/>
    <property type="evidence" value="ECO:0007669"/>
    <property type="project" value="UniProtKB-EC"/>
</dbReference>
<evidence type="ECO:0000313" key="4">
    <source>
        <dbReference type="Proteomes" id="UP001556196"/>
    </source>
</evidence>
<dbReference type="InterPro" id="IPR036928">
    <property type="entry name" value="AS_sf"/>
</dbReference>
<evidence type="ECO:0000313" key="3">
    <source>
        <dbReference type="EMBL" id="MEW9807987.1"/>
    </source>
</evidence>
<name>A0ABV3R4V4_9HYPH</name>
<dbReference type="InterPro" id="IPR023631">
    <property type="entry name" value="Amidase_dom"/>
</dbReference>
<keyword evidence="3" id="KW-0378">Hydrolase</keyword>
<evidence type="ECO:0000259" key="1">
    <source>
        <dbReference type="Pfam" id="PF01425"/>
    </source>
</evidence>
<dbReference type="PANTHER" id="PTHR11895">
    <property type="entry name" value="TRANSAMIDASE"/>
    <property type="match status" value="1"/>
</dbReference>
<dbReference type="RefSeq" id="WP_367725190.1">
    <property type="nucleotide sequence ID" value="NZ_JBFOCI010000006.1"/>
</dbReference>
<dbReference type="Gene3D" id="3.90.1300.10">
    <property type="entry name" value="Amidase signature (AS) domain"/>
    <property type="match status" value="1"/>
</dbReference>
<feature type="domain" description="Amidase" evidence="1">
    <location>
        <begin position="26"/>
        <end position="434"/>
    </location>
</feature>
<dbReference type="EC" id="3.5.1.54" evidence="3"/>
<gene>
    <name evidence="3" type="primary">atzF</name>
    <name evidence="3" type="ORF">ABUE31_18530</name>
</gene>
<dbReference type="Gene3D" id="3.10.490.10">
    <property type="entry name" value="Gamma-glutamyl cyclotransferase-like"/>
    <property type="match status" value="1"/>
</dbReference>
<reference evidence="3 4" key="1">
    <citation type="submission" date="2024-06" db="EMBL/GenBank/DDBJ databases">
        <authorList>
            <person name="Tuo L."/>
        </authorList>
    </citation>
    <scope>NUCLEOTIDE SEQUENCE [LARGE SCALE GENOMIC DNA]</scope>
    <source>
        <strain evidence="3 4">ZMM04-5</strain>
    </source>
</reference>
<dbReference type="NCBIfam" id="TIGR02713">
    <property type="entry name" value="allophanate_hyd"/>
    <property type="match status" value="1"/>
</dbReference>
<proteinExistence type="predicted"/>
<dbReference type="Pfam" id="PF01425">
    <property type="entry name" value="Amidase"/>
    <property type="match status" value="1"/>
</dbReference>
<protein>
    <submittedName>
        <fullName evidence="3">Allophanate hydrolase</fullName>
        <ecNumber evidence="3">3.5.1.54</ecNumber>
    </submittedName>
</protein>
<dbReference type="InterPro" id="IPR053844">
    <property type="entry name" value="AH_C"/>
</dbReference>
<accession>A0ABV3R4V4</accession>